<dbReference type="EnsemblMetazoa" id="CJA06546.1">
    <property type="protein sequence ID" value="CJA06546.1"/>
    <property type="gene ID" value="WBGene00125750"/>
</dbReference>
<dbReference type="Pfam" id="PF00595">
    <property type="entry name" value="PDZ"/>
    <property type="match status" value="1"/>
</dbReference>
<dbReference type="SUPFAM" id="SSF50156">
    <property type="entry name" value="PDZ domain-like"/>
    <property type="match status" value="1"/>
</dbReference>
<evidence type="ECO:0000259" key="1">
    <source>
        <dbReference type="PROSITE" id="PS50106"/>
    </source>
</evidence>
<keyword evidence="3" id="KW-1185">Reference proteome</keyword>
<dbReference type="FunFam" id="2.30.42.10:FF:000403">
    <property type="match status" value="1"/>
</dbReference>
<reference evidence="3" key="1">
    <citation type="submission" date="2010-08" db="EMBL/GenBank/DDBJ databases">
        <authorList>
            <consortium name="Caenorhabditis japonica Sequencing Consortium"/>
            <person name="Wilson R.K."/>
        </authorList>
    </citation>
    <scope>NUCLEOTIDE SEQUENCE [LARGE SCALE GENOMIC DNA]</scope>
    <source>
        <strain evidence="3">DF5081</strain>
    </source>
</reference>
<dbReference type="Proteomes" id="UP000005237">
    <property type="component" value="Unassembled WGS sequence"/>
</dbReference>
<protein>
    <submittedName>
        <fullName evidence="2">PDZ domain-containing protein</fullName>
    </submittedName>
</protein>
<dbReference type="PROSITE" id="PS50106">
    <property type="entry name" value="PDZ"/>
    <property type="match status" value="1"/>
</dbReference>
<evidence type="ECO:0000313" key="3">
    <source>
        <dbReference type="Proteomes" id="UP000005237"/>
    </source>
</evidence>
<dbReference type="InterPro" id="IPR001478">
    <property type="entry name" value="PDZ"/>
</dbReference>
<proteinExistence type="predicted"/>
<dbReference type="Gene3D" id="2.30.42.10">
    <property type="match status" value="1"/>
</dbReference>
<feature type="domain" description="PDZ" evidence="1">
    <location>
        <begin position="20"/>
        <end position="74"/>
    </location>
</feature>
<dbReference type="InterPro" id="IPR036034">
    <property type="entry name" value="PDZ_sf"/>
</dbReference>
<accession>A0A8R1HSV6</accession>
<dbReference type="AlphaFoldDB" id="A0A8R1HSV6"/>
<sequence length="166" mass="18762">MITADFSDFIAPGPDQPNGMAFRMVGSRSCGIFIDYIQPGSSQNGPLREGDRLLRCNKISLRAVSVDQAASIFRFWMSRTSSLILLIERREDGEGVMLKRRRQTRMSMRNELREQTGHVGAGRATLRLTSSKSAEVFRSHTEPMTSSFEMKFPQYESFDTAQNNAK</sequence>
<reference evidence="2" key="2">
    <citation type="submission" date="2022-06" db="UniProtKB">
        <authorList>
            <consortium name="EnsemblMetazoa"/>
        </authorList>
    </citation>
    <scope>IDENTIFICATION</scope>
    <source>
        <strain evidence="2">DF5081</strain>
    </source>
</reference>
<evidence type="ECO:0000313" key="2">
    <source>
        <dbReference type="EnsemblMetazoa" id="CJA06546.1"/>
    </source>
</evidence>
<dbReference type="CDD" id="cd00136">
    <property type="entry name" value="PDZ_canonical"/>
    <property type="match status" value="1"/>
</dbReference>
<organism evidence="2 3">
    <name type="scientific">Caenorhabditis japonica</name>
    <dbReference type="NCBI Taxonomy" id="281687"/>
    <lineage>
        <taxon>Eukaryota</taxon>
        <taxon>Metazoa</taxon>
        <taxon>Ecdysozoa</taxon>
        <taxon>Nematoda</taxon>
        <taxon>Chromadorea</taxon>
        <taxon>Rhabditida</taxon>
        <taxon>Rhabditina</taxon>
        <taxon>Rhabditomorpha</taxon>
        <taxon>Rhabditoidea</taxon>
        <taxon>Rhabditidae</taxon>
        <taxon>Peloderinae</taxon>
        <taxon>Caenorhabditis</taxon>
    </lineage>
</organism>
<name>A0A8R1HSV6_CAEJA</name>